<dbReference type="InterPro" id="IPR013216">
    <property type="entry name" value="Methyltransf_11"/>
</dbReference>
<gene>
    <name evidence="5" type="primary">Mo03627</name>
    <name evidence="5" type="ORF">E5Q_03627</name>
</gene>
<dbReference type="CDD" id="cd02440">
    <property type="entry name" value="AdoMet_MTases"/>
    <property type="match status" value="1"/>
</dbReference>
<dbReference type="Gene3D" id="3.40.50.150">
    <property type="entry name" value="Vaccinia Virus protein VP39"/>
    <property type="match status" value="1"/>
</dbReference>
<evidence type="ECO:0000256" key="2">
    <source>
        <dbReference type="ARBA" id="ARBA00022603"/>
    </source>
</evidence>
<sequence length="282" mass="31733">MVVHALAKSAFSASGKSGLYDRARPSYPIEAIGEIFKLLAGRKHASLIELGPGTGIFTRMLLHPPNEVGLTASGHIGSILAVEPAEGMRQDFERNTHAPQGIELSIKDGSFTEIPAEDSSADAVVIAQAFHWAHPHYDASIKEIARVLRPGGLWCMIWNLEDREAAQWVAKIRDAYEQHEKGTPQYRLAWWKQIYNEPSYSQHFVQSQHFTYRREIPTTVDGVVDRALSKSFITDLSESDQQQVEKNLRKILAEATDKKALDDQGHFAFPYRTDLYVFEKKA</sequence>
<dbReference type="InterPro" id="IPR051052">
    <property type="entry name" value="Diverse_substrate_MTase"/>
</dbReference>
<feature type="domain" description="Methyltransferase type 11" evidence="4">
    <location>
        <begin position="49"/>
        <end position="154"/>
    </location>
</feature>
<reference evidence="5 6" key="1">
    <citation type="journal article" date="2011" name="J. Gen. Appl. Microbiol.">
        <title>Draft genome sequencing of the enigmatic basidiomycete Mixia osmundae.</title>
        <authorList>
            <person name="Nishida H."/>
            <person name="Nagatsuka Y."/>
            <person name="Sugiyama J."/>
        </authorList>
    </citation>
    <scope>NUCLEOTIDE SEQUENCE [LARGE SCALE GENOMIC DNA]</scope>
    <source>
        <strain evidence="6">CBS 9802 / IAM 14324 / JCM 22182 / KY 12970</strain>
    </source>
</reference>
<dbReference type="GO" id="GO:0008757">
    <property type="term" value="F:S-adenosylmethionine-dependent methyltransferase activity"/>
    <property type="evidence" value="ECO:0007669"/>
    <property type="project" value="InterPro"/>
</dbReference>
<dbReference type="eggNOG" id="KOG3010">
    <property type="taxonomic scope" value="Eukaryota"/>
</dbReference>
<dbReference type="OrthoDB" id="66144at2759"/>
<accession>G7E293</accession>
<evidence type="ECO:0000313" key="6">
    <source>
        <dbReference type="Proteomes" id="UP000009131"/>
    </source>
</evidence>
<name>G7E293_MIXOS</name>
<dbReference type="OMA" id="WRATFDT"/>
<keyword evidence="3" id="KW-0808">Transferase</keyword>
<evidence type="ECO:0000256" key="1">
    <source>
        <dbReference type="ARBA" id="ARBA00008361"/>
    </source>
</evidence>
<dbReference type="PANTHER" id="PTHR44942">
    <property type="entry name" value="METHYLTRANSF_11 DOMAIN-CONTAINING PROTEIN"/>
    <property type="match status" value="1"/>
</dbReference>
<dbReference type="SUPFAM" id="SSF53335">
    <property type="entry name" value="S-adenosyl-L-methionine-dependent methyltransferases"/>
    <property type="match status" value="1"/>
</dbReference>
<dbReference type="HOGENOM" id="CLU_049344_3_1_1"/>
<evidence type="ECO:0000256" key="3">
    <source>
        <dbReference type="ARBA" id="ARBA00022679"/>
    </source>
</evidence>
<proteinExistence type="inferred from homology"/>
<organism evidence="5 6">
    <name type="scientific">Mixia osmundae (strain CBS 9802 / IAM 14324 / JCM 22182 / KY 12970)</name>
    <dbReference type="NCBI Taxonomy" id="764103"/>
    <lineage>
        <taxon>Eukaryota</taxon>
        <taxon>Fungi</taxon>
        <taxon>Dikarya</taxon>
        <taxon>Basidiomycota</taxon>
        <taxon>Pucciniomycotina</taxon>
        <taxon>Mixiomycetes</taxon>
        <taxon>Mixiales</taxon>
        <taxon>Mixiaceae</taxon>
        <taxon>Mixia</taxon>
    </lineage>
</organism>
<dbReference type="InterPro" id="IPR029063">
    <property type="entry name" value="SAM-dependent_MTases_sf"/>
</dbReference>
<dbReference type="EMBL" id="BABT02000110">
    <property type="protein sequence ID" value="GAA96953.1"/>
    <property type="molecule type" value="Genomic_DNA"/>
</dbReference>
<reference evidence="5 6" key="2">
    <citation type="journal article" date="2012" name="Open Biol.">
        <title>Characteristics of nucleosomes and linker DNA regions on the genome of the basidiomycete Mixia osmundae revealed by mono- and dinucleosome mapping.</title>
        <authorList>
            <person name="Nishida H."/>
            <person name="Kondo S."/>
            <person name="Matsumoto T."/>
            <person name="Suzuki Y."/>
            <person name="Yoshikawa H."/>
            <person name="Taylor T.D."/>
            <person name="Sugiyama J."/>
        </authorList>
    </citation>
    <scope>NUCLEOTIDE SEQUENCE [LARGE SCALE GENOMIC DNA]</scope>
    <source>
        <strain evidence="6">CBS 9802 / IAM 14324 / JCM 22182 / KY 12970</strain>
    </source>
</reference>
<dbReference type="Pfam" id="PF08241">
    <property type="entry name" value="Methyltransf_11"/>
    <property type="match status" value="1"/>
</dbReference>
<dbReference type="Proteomes" id="UP000009131">
    <property type="component" value="Unassembled WGS sequence"/>
</dbReference>
<dbReference type="AlphaFoldDB" id="G7E293"/>
<comment type="caution">
    <text evidence="5">The sequence shown here is derived from an EMBL/GenBank/DDBJ whole genome shotgun (WGS) entry which is preliminary data.</text>
</comment>
<dbReference type="RefSeq" id="XP_014565396.1">
    <property type="nucleotide sequence ID" value="XM_014709910.1"/>
</dbReference>
<dbReference type="PANTHER" id="PTHR44942:SF4">
    <property type="entry name" value="METHYLTRANSFERASE TYPE 11 DOMAIN-CONTAINING PROTEIN"/>
    <property type="match status" value="1"/>
</dbReference>
<dbReference type="FunCoup" id="G7E293">
    <property type="interactions" value="185"/>
</dbReference>
<dbReference type="InParanoid" id="G7E293"/>
<keyword evidence="6" id="KW-1185">Reference proteome</keyword>
<evidence type="ECO:0000313" key="5">
    <source>
        <dbReference type="EMBL" id="GAA96953.1"/>
    </source>
</evidence>
<dbReference type="STRING" id="764103.G7E293"/>
<protein>
    <recommendedName>
        <fullName evidence="4">Methyltransferase type 11 domain-containing protein</fullName>
    </recommendedName>
</protein>
<evidence type="ECO:0000259" key="4">
    <source>
        <dbReference type="Pfam" id="PF08241"/>
    </source>
</evidence>
<dbReference type="GO" id="GO:0032259">
    <property type="term" value="P:methylation"/>
    <property type="evidence" value="ECO:0007669"/>
    <property type="project" value="UniProtKB-KW"/>
</dbReference>
<keyword evidence="2" id="KW-0489">Methyltransferase</keyword>
<comment type="similarity">
    <text evidence="1">Belongs to the methyltransferase superfamily.</text>
</comment>